<dbReference type="Gene3D" id="2.170.270.10">
    <property type="entry name" value="SET domain"/>
    <property type="match status" value="1"/>
</dbReference>
<reference evidence="3 4" key="1">
    <citation type="journal article" date="2018" name="IMA Fungus">
        <title>IMA Genome-F 10: Nine draft genome sequences of Claviceps purpurea s.lat., including C. arundinis, C. humidiphila, and C. cf. spartinae, pseudomolecules for the pitch canker pathogen Fusarium circinatum, draft genome of Davidsoniella eucalypti, Grosmannia galeiformis, Quambalaria eucalypti, and Teratosphaeria destructans.</title>
        <authorList>
            <person name="Wingfield B.D."/>
            <person name="Liu M."/>
            <person name="Nguyen H.D."/>
            <person name="Lane F.A."/>
            <person name="Morgan S.W."/>
            <person name="De Vos L."/>
            <person name="Wilken P.M."/>
            <person name="Duong T.A."/>
            <person name="Aylward J."/>
            <person name="Coetzee M.P."/>
            <person name="Dadej K."/>
            <person name="De Beer Z.W."/>
            <person name="Findlay W."/>
            <person name="Havenga M."/>
            <person name="Kolarik M."/>
            <person name="Menzies J.G."/>
            <person name="Naidoo K."/>
            <person name="Pochopski O."/>
            <person name="Shoukouhi P."/>
            <person name="Santana Q.C."/>
            <person name="Seifert K.A."/>
            <person name="Soal N."/>
            <person name="Steenkamp E.T."/>
            <person name="Tatham C.T."/>
            <person name="van der Nest M.A."/>
            <person name="Wingfield M.J."/>
        </authorList>
    </citation>
    <scope>NUCLEOTIDE SEQUENCE [LARGE SCALE GENOMIC DNA]</scope>
    <source>
        <strain evidence="3">CMW44962</strain>
    </source>
</reference>
<dbReference type="Proteomes" id="UP001138500">
    <property type="component" value="Unassembled WGS sequence"/>
</dbReference>
<gene>
    <name evidence="3" type="ORF">Tdes44962_MAKER07642</name>
</gene>
<keyword evidence="4" id="KW-1185">Reference proteome</keyword>
<evidence type="ECO:0000313" key="4">
    <source>
        <dbReference type="Proteomes" id="UP001138500"/>
    </source>
</evidence>
<dbReference type="InterPro" id="IPR001214">
    <property type="entry name" value="SET_dom"/>
</dbReference>
<organism evidence="3 4">
    <name type="scientific">Teratosphaeria destructans</name>
    <dbReference type="NCBI Taxonomy" id="418781"/>
    <lineage>
        <taxon>Eukaryota</taxon>
        <taxon>Fungi</taxon>
        <taxon>Dikarya</taxon>
        <taxon>Ascomycota</taxon>
        <taxon>Pezizomycotina</taxon>
        <taxon>Dothideomycetes</taxon>
        <taxon>Dothideomycetidae</taxon>
        <taxon>Mycosphaerellales</taxon>
        <taxon>Teratosphaeriaceae</taxon>
        <taxon>Teratosphaeria</taxon>
    </lineage>
</organism>
<dbReference type="InterPro" id="IPR046341">
    <property type="entry name" value="SET_dom_sf"/>
</dbReference>
<dbReference type="PANTHER" id="PTHR47332:SF4">
    <property type="entry name" value="SET DOMAIN-CONTAINING PROTEIN 5"/>
    <property type="match status" value="1"/>
</dbReference>
<dbReference type="PROSITE" id="PS50280">
    <property type="entry name" value="SET"/>
    <property type="match status" value="1"/>
</dbReference>
<proteinExistence type="predicted"/>
<dbReference type="SUPFAM" id="SSF82199">
    <property type="entry name" value="SET domain"/>
    <property type="match status" value="1"/>
</dbReference>
<dbReference type="CDD" id="cd20071">
    <property type="entry name" value="SET_SMYD"/>
    <property type="match status" value="1"/>
</dbReference>
<dbReference type="SMART" id="SM00317">
    <property type="entry name" value="SET"/>
    <property type="match status" value="1"/>
</dbReference>
<evidence type="ECO:0000256" key="1">
    <source>
        <dbReference type="SAM" id="MobiDB-lite"/>
    </source>
</evidence>
<dbReference type="InterPro" id="IPR053185">
    <property type="entry name" value="SET_domain_protein"/>
</dbReference>
<evidence type="ECO:0000259" key="2">
    <source>
        <dbReference type="PROSITE" id="PS50280"/>
    </source>
</evidence>
<protein>
    <submittedName>
        <fullName evidence="3">Protein containing SET domain protein</fullName>
    </submittedName>
</protein>
<dbReference type="OrthoDB" id="265717at2759"/>
<dbReference type="Pfam" id="PF00856">
    <property type="entry name" value="SET"/>
    <property type="match status" value="1"/>
</dbReference>
<comment type="caution">
    <text evidence="3">The sequence shown here is derived from an EMBL/GenBank/DDBJ whole genome shotgun (WGS) entry which is preliminary data.</text>
</comment>
<dbReference type="PANTHER" id="PTHR47332">
    <property type="entry name" value="SET DOMAIN-CONTAINING PROTEIN 5"/>
    <property type="match status" value="1"/>
</dbReference>
<feature type="domain" description="SET" evidence="2">
    <location>
        <begin position="34"/>
        <end position="211"/>
    </location>
</feature>
<dbReference type="AlphaFoldDB" id="A0A9W7SYU5"/>
<reference evidence="3 4" key="2">
    <citation type="journal article" date="2021" name="Curr. Genet.">
        <title>Genetic response to nitrogen starvation in the aggressive Eucalyptus foliar pathogen Teratosphaeria destructans.</title>
        <authorList>
            <person name="Havenga M."/>
            <person name="Wingfield B.D."/>
            <person name="Wingfield M.J."/>
            <person name="Dreyer L.L."/>
            <person name="Roets F."/>
            <person name="Aylward J."/>
        </authorList>
    </citation>
    <scope>NUCLEOTIDE SEQUENCE [LARGE SCALE GENOMIC DNA]</scope>
    <source>
        <strain evidence="3">CMW44962</strain>
    </source>
</reference>
<accession>A0A9W7SYU5</accession>
<dbReference type="EMBL" id="RIBY02000435">
    <property type="protein sequence ID" value="KAH9842265.1"/>
    <property type="molecule type" value="Genomic_DNA"/>
</dbReference>
<feature type="region of interest" description="Disordered" evidence="1">
    <location>
        <begin position="1"/>
        <end position="22"/>
    </location>
</feature>
<evidence type="ECO:0000313" key="3">
    <source>
        <dbReference type="EMBL" id="KAH9842265.1"/>
    </source>
</evidence>
<name>A0A9W7SYU5_9PEZI</name>
<sequence>MASVRGDGDSDGDGSSSSDSRCLLNDATDDWDFDDWTEDRSQIHGRGVFTEVDLRVSEIVFMERPLLQISAPELDVNLNPPRAATNDLLTQAAALSRAEKWSLISILRAHTVHYVQIASMEHLEAMLKETPRDEPDLSDVEKQLWAAVYVQGSRLNGASRQEYYQLFSDFRLLNHSCNPNAEAAWNPELKLVVVRAIQAMEQNEEVTISYLQYPLPNRAERWNALRFRCRCAKCALSGTQLRRSEASDKRLFEAFARMQLFKNSWMGRHRRSDFHISSELAEAIFTSGCNLRIIDPVVVIFDSRTWVDRARPSHLQSAYQGGFLWWLCSWIPERGRDHAYLFLAFKFVVDELQMLAICLGYEHPKTRGVFQTAWGITETCFEGREREEHQACLQDMLRSKCWMYSPEKGAIERLGYWNE</sequence>